<gene>
    <name evidence="1" type="ORF">PV02_11880</name>
</gene>
<keyword evidence="2" id="KW-1185">Reference proteome</keyword>
<evidence type="ECO:0008006" key="3">
    <source>
        <dbReference type="Google" id="ProtNLM"/>
    </source>
</evidence>
<comment type="caution">
    <text evidence="1">The sequence shown here is derived from an EMBL/GenBank/DDBJ whole genome shotgun (WGS) entry which is preliminary data.</text>
</comment>
<proteinExistence type="predicted"/>
<dbReference type="InterPro" id="IPR011473">
    <property type="entry name" value="DUF1579"/>
</dbReference>
<dbReference type="Pfam" id="PF07617">
    <property type="entry name" value="DUF1579"/>
    <property type="match status" value="1"/>
</dbReference>
<organism evidence="1 2">
    <name type="scientific">Methanolobus chelungpuianus</name>
    <dbReference type="NCBI Taxonomy" id="502115"/>
    <lineage>
        <taxon>Archaea</taxon>
        <taxon>Methanobacteriati</taxon>
        <taxon>Methanobacteriota</taxon>
        <taxon>Stenosarchaea group</taxon>
        <taxon>Methanomicrobia</taxon>
        <taxon>Methanosarcinales</taxon>
        <taxon>Methanosarcinaceae</taxon>
        <taxon>Methanolobus</taxon>
    </lineage>
</organism>
<dbReference type="EMBL" id="JTEO01000010">
    <property type="protein sequence ID" value="MCQ6963759.1"/>
    <property type="molecule type" value="Genomic_DNA"/>
</dbReference>
<dbReference type="RefSeq" id="WP_256623674.1">
    <property type="nucleotide sequence ID" value="NZ_JTEO01000010.1"/>
</dbReference>
<name>A0AAE3HD25_9EURY</name>
<dbReference type="AlphaFoldDB" id="A0AAE3HD25"/>
<accession>A0AAE3HD25</accession>
<dbReference type="Proteomes" id="UP001206983">
    <property type="component" value="Unassembled WGS sequence"/>
</dbReference>
<evidence type="ECO:0000313" key="1">
    <source>
        <dbReference type="EMBL" id="MCQ6963759.1"/>
    </source>
</evidence>
<sequence length="154" mass="17400">MNAENVAAIEPDPALKALDIFVGKWITEGEIKDASGLVIARLSAADTYEWLRGGFFLLHRWEAQMDGDNSEGIEIIGYDPSGQTYLTQTFDSKGNFLIYRATLQDKRWNIWGRTERFTGMFGSDGKTLTGTWERLNGNSAWVPWMDIQLTKKGE</sequence>
<protein>
    <recommendedName>
        <fullName evidence="3">DUF1579 domain-containing protein</fullName>
    </recommendedName>
</protein>
<evidence type="ECO:0000313" key="2">
    <source>
        <dbReference type="Proteomes" id="UP001206983"/>
    </source>
</evidence>
<reference evidence="1 2" key="1">
    <citation type="journal article" date="2011" name="Appl. Environ. Microbiol.">
        <title>Methanogenic archaea isolated from Taiwan's Chelungpu fault.</title>
        <authorList>
            <person name="Wu S.Y."/>
            <person name="Lai M.C."/>
        </authorList>
    </citation>
    <scope>NUCLEOTIDE SEQUENCE [LARGE SCALE GENOMIC DNA]</scope>
    <source>
        <strain evidence="1 2">St545Mb</strain>
    </source>
</reference>